<dbReference type="AlphaFoldDB" id="A0A409YLJ4"/>
<feature type="compositionally biased region" description="Low complexity" evidence="1">
    <location>
        <begin position="217"/>
        <end position="260"/>
    </location>
</feature>
<evidence type="ECO:0000313" key="2">
    <source>
        <dbReference type="EMBL" id="PPR03898.1"/>
    </source>
</evidence>
<evidence type="ECO:0000256" key="1">
    <source>
        <dbReference type="SAM" id="MobiDB-lite"/>
    </source>
</evidence>
<feature type="compositionally biased region" description="Low complexity" evidence="1">
    <location>
        <begin position="152"/>
        <end position="172"/>
    </location>
</feature>
<keyword evidence="3" id="KW-1185">Reference proteome</keyword>
<accession>A0A409YLJ4</accession>
<evidence type="ECO:0000313" key="3">
    <source>
        <dbReference type="Proteomes" id="UP000284706"/>
    </source>
</evidence>
<organism evidence="2 3">
    <name type="scientific">Gymnopilus dilepis</name>
    <dbReference type="NCBI Taxonomy" id="231916"/>
    <lineage>
        <taxon>Eukaryota</taxon>
        <taxon>Fungi</taxon>
        <taxon>Dikarya</taxon>
        <taxon>Basidiomycota</taxon>
        <taxon>Agaricomycotina</taxon>
        <taxon>Agaricomycetes</taxon>
        <taxon>Agaricomycetidae</taxon>
        <taxon>Agaricales</taxon>
        <taxon>Agaricineae</taxon>
        <taxon>Hymenogastraceae</taxon>
        <taxon>Gymnopilus</taxon>
    </lineage>
</organism>
<sequence>MIREDLMEMTKDPSLMLPAAMRMKQAIEEAKLTAAALEKMNTDIFCFIELVYGGNDPSARQLSALVTGSNGGKDIIEKNGWPVQPTLNYLSDCARVWMAESSLAEVIGFDPTEKPEVSEKAKAIAAAVSAKLAGKWVPNKSLSAASGLVEPQSSQTSAIQASTTSHASAKATPKQAEEPAIQASTASHASAKATPKQAEGPAIQASTGPHGPATDGPSQPQPSTSSAPSQAAPSATLAPTQAQPPAGSAASLTTSPALSSPKPPVYPLHVAAARGSASTMTSRAADRHVDRAIELIEKESRDMAKMTCAALKSKVSASLLQQCIRLRPVTLAEKKNFSYVKFYLLAAPNKLRLAGFPSNLMFPMPGAPSNWSKPEAQQLLQAVLDCKLKIEEWSQEVLITLLEEMLIPDTSPAYLNIPIVTDEAGNGVIFLSHFDNGQKAAQPDDFVESTNPPQAAQSQLPATVHSSTLTTYTHPIIPQAPAVPSPVAPLPTAAPLLPSALPAAPLTPEEQEWLELKRLKEFLKANPDFAAKHIPSLTTTPPRAAPPEPARTPEVLLVDPAQNNGCSYRFKDDAQPLPYRGDLGQMRYTRASWSHGGLRGPGVSPHAILTRVSAAPSARALPVKKPKLVGHRMPSMAQSLASGQHLKVMKASRVSSGVAGPSK</sequence>
<comment type="caution">
    <text evidence="2">The sequence shown here is derived from an EMBL/GenBank/DDBJ whole genome shotgun (WGS) entry which is preliminary data.</text>
</comment>
<reference evidence="2 3" key="1">
    <citation type="journal article" date="2018" name="Evol. Lett.">
        <title>Horizontal gene cluster transfer increased hallucinogenic mushroom diversity.</title>
        <authorList>
            <person name="Reynolds H.T."/>
            <person name="Vijayakumar V."/>
            <person name="Gluck-Thaler E."/>
            <person name="Korotkin H.B."/>
            <person name="Matheny P.B."/>
            <person name="Slot J.C."/>
        </authorList>
    </citation>
    <scope>NUCLEOTIDE SEQUENCE [LARGE SCALE GENOMIC DNA]</scope>
    <source>
        <strain evidence="2 3">SRW20</strain>
    </source>
</reference>
<dbReference type="EMBL" id="NHYE01000692">
    <property type="protein sequence ID" value="PPR03898.1"/>
    <property type="molecule type" value="Genomic_DNA"/>
</dbReference>
<dbReference type="Proteomes" id="UP000284706">
    <property type="component" value="Unassembled WGS sequence"/>
</dbReference>
<feature type="region of interest" description="Disordered" evidence="1">
    <location>
        <begin position="638"/>
        <end position="663"/>
    </location>
</feature>
<gene>
    <name evidence="2" type="ORF">CVT26_000894</name>
</gene>
<feature type="region of interest" description="Disordered" evidence="1">
    <location>
        <begin position="148"/>
        <end position="263"/>
    </location>
</feature>
<dbReference type="InParanoid" id="A0A409YLJ4"/>
<feature type="compositionally biased region" description="Low complexity" evidence="1">
    <location>
        <begin position="183"/>
        <end position="194"/>
    </location>
</feature>
<proteinExistence type="predicted"/>
<name>A0A409YLJ4_9AGAR</name>
<protein>
    <submittedName>
        <fullName evidence="2">Uncharacterized protein</fullName>
    </submittedName>
</protein>